<sequence length="33" mass="3624">VVFTQALTLTVPGSVYLLGRNVSGSLNQWEFNI</sequence>
<gene>
    <name evidence="1" type="primary">Nfu_g_1_003119</name>
</gene>
<accession>A0A1A8IQG1</accession>
<reference evidence="1" key="1">
    <citation type="submission" date="2016-05" db="EMBL/GenBank/DDBJ databases">
        <authorList>
            <person name="Lavstsen T."/>
            <person name="Jespersen J.S."/>
        </authorList>
    </citation>
    <scope>NUCLEOTIDE SEQUENCE</scope>
    <source>
        <tissue evidence="1">Brain</tissue>
    </source>
</reference>
<dbReference type="EMBL" id="HAED01013134">
    <property type="protein sequence ID" value="SBQ99579.1"/>
    <property type="molecule type" value="Transcribed_RNA"/>
</dbReference>
<name>A0A1A8IQG1_NOTKU</name>
<organism evidence="1">
    <name type="scientific">Nothobranchius kuhntae</name>
    <name type="common">Beira killifish</name>
    <dbReference type="NCBI Taxonomy" id="321403"/>
    <lineage>
        <taxon>Eukaryota</taxon>
        <taxon>Metazoa</taxon>
        <taxon>Chordata</taxon>
        <taxon>Craniata</taxon>
        <taxon>Vertebrata</taxon>
        <taxon>Euteleostomi</taxon>
        <taxon>Actinopterygii</taxon>
        <taxon>Neopterygii</taxon>
        <taxon>Teleostei</taxon>
        <taxon>Neoteleostei</taxon>
        <taxon>Acanthomorphata</taxon>
        <taxon>Ovalentaria</taxon>
        <taxon>Atherinomorphae</taxon>
        <taxon>Cyprinodontiformes</taxon>
        <taxon>Nothobranchiidae</taxon>
        <taxon>Nothobranchius</taxon>
    </lineage>
</organism>
<feature type="non-terminal residue" evidence="1">
    <location>
        <position position="1"/>
    </location>
</feature>
<protein>
    <submittedName>
        <fullName evidence="1">Uncharacterized protein</fullName>
    </submittedName>
</protein>
<proteinExistence type="predicted"/>
<reference evidence="1" key="2">
    <citation type="submission" date="2016-06" db="EMBL/GenBank/DDBJ databases">
        <title>The genome of a short-lived fish provides insights into sex chromosome evolution and the genetic control of aging.</title>
        <authorList>
            <person name="Reichwald K."/>
            <person name="Felder M."/>
            <person name="Petzold A."/>
            <person name="Koch P."/>
            <person name="Groth M."/>
            <person name="Platzer M."/>
        </authorList>
    </citation>
    <scope>NUCLEOTIDE SEQUENCE</scope>
    <source>
        <tissue evidence="1">Brain</tissue>
    </source>
</reference>
<evidence type="ECO:0000313" key="1">
    <source>
        <dbReference type="EMBL" id="SBQ99579.1"/>
    </source>
</evidence>
<feature type="non-terminal residue" evidence="1">
    <location>
        <position position="33"/>
    </location>
</feature>
<dbReference type="AlphaFoldDB" id="A0A1A8IQG1"/>